<evidence type="ECO:0000313" key="17">
    <source>
        <dbReference type="Proteomes" id="UP000298787"/>
    </source>
</evidence>
<accession>A0A4U5UWC9</accession>
<dbReference type="EMBL" id="CM014089">
    <property type="protein sequence ID" value="TKS79587.1"/>
    <property type="molecule type" value="Genomic_DNA"/>
</dbReference>
<dbReference type="InterPro" id="IPR000850">
    <property type="entry name" value="Adenylat/UMP-CMP_kin"/>
</dbReference>
<dbReference type="PANTHER" id="PTHR23359">
    <property type="entry name" value="NUCLEOTIDE KINASE"/>
    <property type="match status" value="1"/>
</dbReference>
<dbReference type="EC" id="2.7.4.3" evidence="6"/>
<dbReference type="SUPFAM" id="SSF47391">
    <property type="entry name" value="Dimerization-anchoring domain of cAMP-dependent PK regulatory subunit"/>
    <property type="match status" value="1"/>
</dbReference>
<dbReference type="GO" id="GO:0004550">
    <property type="term" value="F:nucleoside diphosphate kinase activity"/>
    <property type="evidence" value="ECO:0007669"/>
    <property type="project" value="UniProtKB-EC"/>
</dbReference>
<dbReference type="FunFam" id="3.40.50.300:FF:000583">
    <property type="entry name" value="Adenylate kinase isoenzyme 5"/>
    <property type="match status" value="1"/>
</dbReference>
<evidence type="ECO:0000256" key="14">
    <source>
        <dbReference type="ARBA" id="ARBA00083254"/>
    </source>
</evidence>
<evidence type="ECO:0000256" key="4">
    <source>
        <dbReference type="ARBA" id="ARBA00004496"/>
    </source>
</evidence>
<dbReference type="InterPro" id="IPR033690">
    <property type="entry name" value="Adenylat_kinase_CS"/>
</dbReference>
<comment type="catalytic activity">
    <reaction evidence="3">
        <text>a ribonucleoside 5'-diphosphate + ATP = a ribonucleoside 5'-triphosphate + ADP</text>
        <dbReference type="Rhea" id="RHEA:18113"/>
        <dbReference type="ChEBI" id="CHEBI:30616"/>
        <dbReference type="ChEBI" id="CHEBI:57930"/>
        <dbReference type="ChEBI" id="CHEBI:61557"/>
        <dbReference type="ChEBI" id="CHEBI:456216"/>
        <dbReference type="EC" id="2.7.4.6"/>
    </reaction>
</comment>
<dbReference type="SUPFAM" id="SSF52540">
    <property type="entry name" value="P-loop containing nucleoside triphosphate hydrolases"/>
    <property type="match status" value="2"/>
</dbReference>
<comment type="catalytic activity">
    <reaction evidence="2">
        <text>AMP + ATP = 2 ADP</text>
        <dbReference type="Rhea" id="RHEA:12973"/>
        <dbReference type="ChEBI" id="CHEBI:30616"/>
        <dbReference type="ChEBI" id="CHEBI:456215"/>
        <dbReference type="ChEBI" id="CHEBI:456216"/>
        <dbReference type="EC" id="2.7.4.3"/>
    </reaction>
</comment>
<dbReference type="HAMAP" id="MF_00235">
    <property type="entry name" value="Adenylate_kinase_Adk"/>
    <property type="match status" value="1"/>
</dbReference>
<keyword evidence="10 15" id="KW-0418">Kinase</keyword>
<evidence type="ECO:0000256" key="11">
    <source>
        <dbReference type="ARBA" id="ARBA00022840"/>
    </source>
</evidence>
<evidence type="ECO:0000256" key="3">
    <source>
        <dbReference type="ARBA" id="ARBA00000937"/>
    </source>
</evidence>
<protein>
    <recommendedName>
        <fullName evidence="13">Adenylate kinase isoenzyme 5</fullName>
        <ecNumber evidence="6">2.7.4.3</ecNumber>
    </recommendedName>
    <alternativeName>
        <fullName evidence="14">ATP-AMP transphosphorylase 5</fullName>
    </alternativeName>
</protein>
<evidence type="ECO:0000256" key="8">
    <source>
        <dbReference type="ARBA" id="ARBA00022679"/>
    </source>
</evidence>
<evidence type="ECO:0000256" key="7">
    <source>
        <dbReference type="ARBA" id="ARBA00022490"/>
    </source>
</evidence>
<dbReference type="Gene3D" id="3.40.50.300">
    <property type="entry name" value="P-loop containing nucleotide triphosphate hydrolases"/>
    <property type="match status" value="2"/>
</dbReference>
<keyword evidence="9" id="KW-0547">Nucleotide-binding</keyword>
<keyword evidence="7" id="KW-0963">Cytoplasm</keyword>
<dbReference type="GO" id="GO:0004017">
    <property type="term" value="F:AMP kinase activity"/>
    <property type="evidence" value="ECO:0007669"/>
    <property type="project" value="UniProtKB-EC"/>
</dbReference>
<dbReference type="CDD" id="cd22978">
    <property type="entry name" value="DD_AK5"/>
    <property type="match status" value="1"/>
</dbReference>
<keyword evidence="17" id="KW-1185">Reference proteome</keyword>
<evidence type="ECO:0000256" key="9">
    <source>
        <dbReference type="ARBA" id="ARBA00022741"/>
    </source>
</evidence>
<keyword evidence="8 15" id="KW-0808">Transferase</keyword>
<evidence type="ECO:0000256" key="10">
    <source>
        <dbReference type="ARBA" id="ARBA00022777"/>
    </source>
</evidence>
<evidence type="ECO:0000256" key="13">
    <source>
        <dbReference type="ARBA" id="ARBA00071573"/>
    </source>
</evidence>
<reference evidence="16 17" key="1">
    <citation type="submission" date="2019-01" db="EMBL/GenBank/DDBJ databases">
        <title>Genome Assembly of Collichthys lucidus.</title>
        <authorList>
            <person name="Cai M."/>
            <person name="Xiao S."/>
        </authorList>
    </citation>
    <scope>NUCLEOTIDE SEQUENCE [LARGE SCALE GENOMIC DNA]</scope>
    <source>
        <strain evidence="16">JT15FE1705JMU</strain>
        <tissue evidence="16">Muscle</tissue>
    </source>
</reference>
<dbReference type="Pfam" id="PF00406">
    <property type="entry name" value="ADK"/>
    <property type="match status" value="2"/>
</dbReference>
<sequence length="524" mass="59319">MNTNDAKEYLARREIPQLFESLLTGLMYYRPDDPIDYLEGCLKKARELGGPDKVRWDTFVGQEKKSLPPLNGGQSRRRYDRLPPISQFSIESDSDLSETAELIEEYEVFDPSRPRPKVILVIGGPGSGKGTQCLKIAERYGFQYVSVGELLRKKMIHNATSNRKWSLIAKIITNGELAPQETTITEIKQKIMKIPDANGIVIDGFPRDVGQALSFEDQICTPDLVVFLACTNHRLKERLQKRAEQQGRPDDNPKAIDRRLTNFKQNTIPLVKYFQERGLIVTLDADRDEEEVFCDISMTLDNKLFPSKEPAAGPSELDLSLLGETSSLADVACKYDEVRVMIYFYSPDVEGDLKCCCQYAMWKRRKKSGTLKESWKSRSDRGRHLQDVLERGEQLPEDTLLELLCEAVASSVRQGKGVVISSFPRDLRRVEEYEAKVGEPSAVLLLSCSADTMSSRLQSRGRSTSTFHPALDRDDALHRRAESFCSDSQAVASHYEGKRLLHTIDAERSPDEVFAQICQVMETF</sequence>
<comment type="function">
    <text evidence="12">Nucleoside monophosphate (NMP) kinase that catalyzes the reversible transfer of the terminal phosphate group between nucleoside triphosphates and monophosphates. Active on AMP and dAMP with ATP as a donor. When GTP is used as phosphate donor, the enzyme phosphorylates AMP, CMP, and to a small extent dCMP. Also displays broad nucleoside diphosphate kinase activity.</text>
</comment>
<comment type="subcellular location">
    <subcellularLocation>
        <location evidence="4">Cytoplasm</location>
    </subcellularLocation>
</comment>
<evidence type="ECO:0000313" key="16">
    <source>
        <dbReference type="EMBL" id="TKS79587.1"/>
    </source>
</evidence>
<dbReference type="GO" id="GO:0005737">
    <property type="term" value="C:cytoplasm"/>
    <property type="evidence" value="ECO:0007669"/>
    <property type="project" value="UniProtKB-SubCell"/>
</dbReference>
<dbReference type="InterPro" id="IPR027417">
    <property type="entry name" value="P-loop_NTPase"/>
</dbReference>
<evidence type="ECO:0000256" key="5">
    <source>
        <dbReference type="ARBA" id="ARBA00007220"/>
    </source>
</evidence>
<dbReference type="PRINTS" id="PR00094">
    <property type="entry name" value="ADENYLTKNASE"/>
</dbReference>
<name>A0A4U5UWC9_COLLU</name>
<evidence type="ECO:0000256" key="6">
    <source>
        <dbReference type="ARBA" id="ARBA00012955"/>
    </source>
</evidence>
<evidence type="ECO:0000256" key="15">
    <source>
        <dbReference type="RuleBase" id="RU003330"/>
    </source>
</evidence>
<dbReference type="AlphaFoldDB" id="A0A4U5UWC9"/>
<gene>
    <name evidence="16" type="ORF">D9C73_014183</name>
</gene>
<keyword evidence="11" id="KW-0067">ATP-binding</keyword>
<proteinExistence type="inferred from homology"/>
<dbReference type="PROSITE" id="PS00113">
    <property type="entry name" value="ADENYLATE_KINASE"/>
    <property type="match status" value="1"/>
</dbReference>
<evidence type="ECO:0000256" key="12">
    <source>
        <dbReference type="ARBA" id="ARBA00053658"/>
    </source>
</evidence>
<comment type="catalytic activity">
    <reaction evidence="1">
        <text>a 2'-deoxyribonucleoside 5'-diphosphate + ATP = a 2'-deoxyribonucleoside 5'-triphosphate + ADP</text>
        <dbReference type="Rhea" id="RHEA:44640"/>
        <dbReference type="ChEBI" id="CHEBI:30616"/>
        <dbReference type="ChEBI" id="CHEBI:61560"/>
        <dbReference type="ChEBI" id="CHEBI:73316"/>
        <dbReference type="ChEBI" id="CHEBI:456216"/>
        <dbReference type="EC" id="2.7.4.6"/>
    </reaction>
</comment>
<dbReference type="CDD" id="cd01428">
    <property type="entry name" value="ADK"/>
    <property type="match status" value="1"/>
</dbReference>
<dbReference type="STRING" id="240159.A0A4U5UWC9"/>
<dbReference type="GO" id="GO:0005524">
    <property type="term" value="F:ATP binding"/>
    <property type="evidence" value="ECO:0007669"/>
    <property type="project" value="UniProtKB-KW"/>
</dbReference>
<organism evidence="16 17">
    <name type="scientific">Collichthys lucidus</name>
    <name type="common">Big head croaker</name>
    <name type="synonym">Sciaena lucida</name>
    <dbReference type="NCBI Taxonomy" id="240159"/>
    <lineage>
        <taxon>Eukaryota</taxon>
        <taxon>Metazoa</taxon>
        <taxon>Chordata</taxon>
        <taxon>Craniata</taxon>
        <taxon>Vertebrata</taxon>
        <taxon>Euteleostomi</taxon>
        <taxon>Actinopterygii</taxon>
        <taxon>Neopterygii</taxon>
        <taxon>Teleostei</taxon>
        <taxon>Neoteleostei</taxon>
        <taxon>Acanthomorphata</taxon>
        <taxon>Eupercaria</taxon>
        <taxon>Sciaenidae</taxon>
        <taxon>Collichthys</taxon>
    </lineage>
</organism>
<evidence type="ECO:0000256" key="1">
    <source>
        <dbReference type="ARBA" id="ARBA00000082"/>
    </source>
</evidence>
<dbReference type="Proteomes" id="UP000298787">
    <property type="component" value="Chromosome 12"/>
</dbReference>
<comment type="similarity">
    <text evidence="5 15">Belongs to the adenylate kinase family.</text>
</comment>
<evidence type="ECO:0000256" key="2">
    <source>
        <dbReference type="ARBA" id="ARBA00000582"/>
    </source>
</evidence>